<gene>
    <name evidence="1" type="ORF">GLOINDRAFT_19540</name>
</gene>
<dbReference type="EMBL" id="KI278217">
    <property type="protein sequence ID" value="ESA19479.1"/>
    <property type="molecule type" value="Genomic_DNA"/>
</dbReference>
<sequence>MWSWSYPSFIQRQTTIPNSNNRLIDKFIIPSPPMSSASLINLAPYDFGSPLFDKQLSIQPSSGTCFIVHWISPYCVSSPGDIKLSPCTGCAAHTSIPFSKKRKADLTLCTQKVSLIHSHLTSLLTWADIDKLVRSYSLMDSPEALPISLTIESSAAAVFANSPLVPSLDSHYIFL</sequence>
<accession>U9UGF5</accession>
<reference evidence="1" key="1">
    <citation type="submission" date="2013-07" db="EMBL/GenBank/DDBJ databases">
        <title>The genome of an arbuscular mycorrhizal fungus provides insights into the evolution of the oldest plant symbiosis.</title>
        <authorList>
            <consortium name="DOE Joint Genome Institute"/>
            <person name="Tisserant E."/>
            <person name="Malbreil M."/>
            <person name="Kuo A."/>
            <person name="Kohler A."/>
            <person name="Symeonidi A."/>
            <person name="Balestrini R."/>
            <person name="Charron P."/>
            <person name="Duensing N."/>
            <person name="Frei-dit-Frey N."/>
            <person name="Gianinazzi-Pearson V."/>
            <person name="Gilbert B."/>
            <person name="Handa Y."/>
            <person name="Hijri M."/>
            <person name="Kaul R."/>
            <person name="Kawaguchi M."/>
            <person name="Krajinski F."/>
            <person name="Lammers P."/>
            <person name="Lapierre D."/>
            <person name="Masclaux F.G."/>
            <person name="Murat C."/>
            <person name="Morin E."/>
            <person name="Ndikumana S."/>
            <person name="Pagni M."/>
            <person name="Petitpierre D."/>
            <person name="Requena N."/>
            <person name="Rosikiewicz P."/>
            <person name="Riley R."/>
            <person name="Saito K."/>
            <person name="San Clemente H."/>
            <person name="Shapiro H."/>
            <person name="van Tuinen D."/>
            <person name="Becard G."/>
            <person name="Bonfante P."/>
            <person name="Paszkowski U."/>
            <person name="Shachar-Hill Y."/>
            <person name="Young J.P."/>
            <person name="Sanders I.R."/>
            <person name="Henrissat B."/>
            <person name="Rensing S.A."/>
            <person name="Grigoriev I.V."/>
            <person name="Corradi N."/>
            <person name="Roux C."/>
            <person name="Martin F."/>
        </authorList>
    </citation>
    <scope>NUCLEOTIDE SEQUENCE</scope>
    <source>
        <strain evidence="1">DAOM 197198</strain>
    </source>
</reference>
<dbReference type="AlphaFoldDB" id="U9UGF5"/>
<organism evidence="1">
    <name type="scientific">Rhizophagus irregularis (strain DAOM 181602 / DAOM 197198 / MUCL 43194)</name>
    <name type="common">Arbuscular mycorrhizal fungus</name>
    <name type="synonym">Glomus intraradices</name>
    <dbReference type="NCBI Taxonomy" id="747089"/>
    <lineage>
        <taxon>Eukaryota</taxon>
        <taxon>Fungi</taxon>
        <taxon>Fungi incertae sedis</taxon>
        <taxon>Mucoromycota</taxon>
        <taxon>Glomeromycotina</taxon>
        <taxon>Glomeromycetes</taxon>
        <taxon>Glomerales</taxon>
        <taxon>Glomeraceae</taxon>
        <taxon>Rhizophagus</taxon>
    </lineage>
</organism>
<dbReference type="HOGENOM" id="CLU_1533375_0_0_1"/>
<proteinExistence type="predicted"/>
<protein>
    <submittedName>
        <fullName evidence="1">Uncharacterized protein</fullName>
    </submittedName>
</protein>
<evidence type="ECO:0000313" key="1">
    <source>
        <dbReference type="EMBL" id="ESA19479.1"/>
    </source>
</evidence>
<dbReference type="VEuPathDB" id="FungiDB:RhiirFUN_000342"/>
<name>U9UGF5_RHIID</name>